<dbReference type="Gene3D" id="3.40.50.1240">
    <property type="entry name" value="Phosphoglycerate mutase-like"/>
    <property type="match status" value="1"/>
</dbReference>
<dbReference type="InterPro" id="IPR050275">
    <property type="entry name" value="PGM_Phosphatase"/>
</dbReference>
<organism evidence="4 5">
    <name type="scientific">Yasminevirus sp. GU-2018</name>
    <dbReference type="NCBI Taxonomy" id="2420051"/>
    <lineage>
        <taxon>Viruses</taxon>
        <taxon>Varidnaviria</taxon>
        <taxon>Bamfordvirae</taxon>
        <taxon>Nucleocytoviricota</taxon>
        <taxon>Megaviricetes</taxon>
        <taxon>Imitervirales</taxon>
        <taxon>Mimiviridae</taxon>
        <taxon>Klosneuvirinae</taxon>
        <taxon>Yasminevirus</taxon>
        <taxon>Yasminevirus saudimassiliense</taxon>
    </lineage>
</organism>
<dbReference type="GO" id="GO:0016791">
    <property type="term" value="F:phosphatase activity"/>
    <property type="evidence" value="ECO:0007669"/>
    <property type="project" value="TreeGrafter"/>
</dbReference>
<keyword evidence="5" id="KW-1185">Reference proteome</keyword>
<dbReference type="CDD" id="cd07040">
    <property type="entry name" value="HP"/>
    <property type="match status" value="1"/>
</dbReference>
<evidence type="ECO:0000313" key="5">
    <source>
        <dbReference type="Proteomes" id="UP000594342"/>
    </source>
</evidence>
<dbReference type="PANTHER" id="PTHR48100">
    <property type="entry name" value="BROAD-SPECIFICITY PHOSPHATASE YOR283W-RELATED"/>
    <property type="match status" value="1"/>
</dbReference>
<dbReference type="PROSITE" id="PS00175">
    <property type="entry name" value="PG_MUTASE"/>
    <property type="match status" value="1"/>
</dbReference>
<feature type="region of interest" description="Disordered" evidence="3">
    <location>
        <begin position="396"/>
        <end position="426"/>
    </location>
</feature>
<dbReference type="InterPro" id="IPR029033">
    <property type="entry name" value="His_PPase_superfam"/>
</dbReference>
<protein>
    <recommendedName>
        <fullName evidence="6">Phosphoglycerate mutase family protein</fullName>
    </recommendedName>
</protein>
<reference evidence="4 5" key="1">
    <citation type="submission" date="2018-10" db="EMBL/GenBank/DDBJ databases">
        <authorList>
            <consortium name="IHU Genomes"/>
        </authorList>
    </citation>
    <scope>NUCLEOTIDE SEQUENCE [LARGE SCALE GENOMIC DNA]</scope>
    <source>
        <strain evidence="4 5">A1</strain>
    </source>
</reference>
<evidence type="ECO:0000256" key="3">
    <source>
        <dbReference type="SAM" id="MobiDB-lite"/>
    </source>
</evidence>
<dbReference type="Proteomes" id="UP000594342">
    <property type="component" value="Unassembled WGS sequence"/>
</dbReference>
<evidence type="ECO:0000256" key="1">
    <source>
        <dbReference type="ARBA" id="ARBA00023152"/>
    </source>
</evidence>
<accession>A0A5K0UAV4</accession>
<gene>
    <name evidence="4" type="ORF">YASMINEVIRUS_699</name>
</gene>
<dbReference type="SUPFAM" id="SSF53254">
    <property type="entry name" value="Phosphoglycerate mutase-like"/>
    <property type="match status" value="1"/>
</dbReference>
<name>A0A5K0UAV4_9VIRU</name>
<dbReference type="PANTHER" id="PTHR48100:SF1">
    <property type="entry name" value="HISTIDINE PHOSPHATASE FAMILY PROTEIN-RELATED"/>
    <property type="match status" value="1"/>
</dbReference>
<dbReference type="InterPro" id="IPR001345">
    <property type="entry name" value="PG/BPGM_mutase_AS"/>
</dbReference>
<dbReference type="EMBL" id="UPSH01000001">
    <property type="protein sequence ID" value="VBB18236.1"/>
    <property type="molecule type" value="Genomic_DNA"/>
</dbReference>
<sequence length="426" mass="48102">MRIYVIRHGETKKNRMKSIKKRNSVCEQASLSDSVISSSSIADDLQSSSDPTLNLNLVLDSTQKSNSTLNLSVDLQISSQTDLLTELVTELVTDEMNTVSVEVSDPSDPEKTQSTKHHVLTRSTIEDADDKDSVLNKNGYLQCERTAEYIAEREFNPDKLDLTKKIRIFTSPVTRTVQSSVHIKNVMFETLVFIASLSTLSTSPNENETPGVFDQPVIELSQDVRLYDGVLDSSPVTRDRSFSRTEAGFDGLSKKEQDVIKLRDLKCLLNELYLSFTNEHEQVILLVTHNHVIELLYKMIEGDNGEKKKFHNSSISIIEMSGLIDVDELNTNTGCQKQEIYACLEESTACSDYITCADDQTECTQSTKTKQFDYKSILSGTWDFFDHIDHEDLIKNHQPHPIPSDKHNFGRGSISGSIRHDHKEQR</sequence>
<evidence type="ECO:0000313" key="4">
    <source>
        <dbReference type="EMBL" id="VBB18236.1"/>
    </source>
</evidence>
<keyword evidence="1" id="KW-0324">Glycolysis</keyword>
<comment type="caution">
    <text evidence="4">The sequence shown here is derived from an EMBL/GenBank/DDBJ whole genome shotgun (WGS) entry which is preliminary data.</text>
</comment>
<proteinExistence type="predicted"/>
<evidence type="ECO:0000256" key="2">
    <source>
        <dbReference type="ARBA" id="ARBA00023235"/>
    </source>
</evidence>
<keyword evidence="2" id="KW-0413">Isomerase</keyword>
<evidence type="ECO:0008006" key="6">
    <source>
        <dbReference type="Google" id="ProtNLM"/>
    </source>
</evidence>